<dbReference type="GO" id="GO:0022857">
    <property type="term" value="F:transmembrane transporter activity"/>
    <property type="evidence" value="ECO:0007669"/>
    <property type="project" value="InterPro"/>
</dbReference>
<feature type="transmembrane region" description="Helical" evidence="7">
    <location>
        <begin position="75"/>
        <end position="92"/>
    </location>
</feature>
<sequence length="406" mass="45164">MKEFMDLDRNIKLRALTVFLTVLLGSSIGPNMTIYYVQHFGSFWTGILLIIVSIVGLMFGLYGGHISDVIGRKRTIEYGQIAMFVGYGVAMFNNTPWYVNPYVTFIGFLLAMVGSSLADPAEQAMMIDSSTPENRRFVFSLIYWILNIGVMIGAAIGGWFFRDYLFELLLFMTIVPVINYCIVRFGMTETLIRSENVQTTSIMSALKSYWAVLSDHRYFTFAMGSVLASVIYLQPDYYLAAHLSQTFNDYSLWGMEIYGQRMLSLMLVMNTILIIATMGFVTKATAKWNLVRAMALGLFLQGGGFALSFLLQDFWPLVVTTIIFTTGEMISVPASQTLRADMMNPDKIGAYSGVFAVTRPLGSVIAGAFVSISVVLGNYGIAALLMVLVFVAIYLIARATHMTAPF</sequence>
<dbReference type="PANTHER" id="PTHR23517:SF3">
    <property type="entry name" value="INTEGRAL MEMBRANE TRANSPORT PROTEIN"/>
    <property type="match status" value="1"/>
</dbReference>
<comment type="subcellular location">
    <subcellularLocation>
        <location evidence="1">Cell membrane</location>
        <topology evidence="1">Multi-pass membrane protein</topology>
    </subcellularLocation>
</comment>
<evidence type="ECO:0000256" key="2">
    <source>
        <dbReference type="ARBA" id="ARBA00022448"/>
    </source>
</evidence>
<dbReference type="RefSeq" id="WP_057788818.1">
    <property type="nucleotide sequence ID" value="NZ_CBDALJ010000022.1"/>
</dbReference>
<feature type="domain" description="Major facilitator superfamily (MFS) profile" evidence="8">
    <location>
        <begin position="1"/>
        <end position="401"/>
    </location>
</feature>
<dbReference type="STRING" id="1620.IV67_GL001041"/>
<evidence type="ECO:0000259" key="8">
    <source>
        <dbReference type="PROSITE" id="PS50850"/>
    </source>
</evidence>
<dbReference type="InterPro" id="IPR020846">
    <property type="entry name" value="MFS_dom"/>
</dbReference>
<evidence type="ECO:0000313" key="10">
    <source>
        <dbReference type="Proteomes" id="UP000051673"/>
    </source>
</evidence>
<organism evidence="9 10">
    <name type="scientific">Weissella minor</name>
    <dbReference type="NCBI Taxonomy" id="1620"/>
    <lineage>
        <taxon>Bacteria</taxon>
        <taxon>Bacillati</taxon>
        <taxon>Bacillota</taxon>
        <taxon>Bacilli</taxon>
        <taxon>Lactobacillales</taxon>
        <taxon>Lactobacillaceae</taxon>
        <taxon>Weissella</taxon>
    </lineage>
</organism>
<dbReference type="InterPro" id="IPR011701">
    <property type="entry name" value="MFS"/>
</dbReference>
<feature type="transmembrane region" description="Helical" evidence="7">
    <location>
        <begin position="293"/>
        <end position="311"/>
    </location>
</feature>
<evidence type="ECO:0000313" key="9">
    <source>
        <dbReference type="EMBL" id="KRN75991.1"/>
    </source>
</evidence>
<name>A0A0R2JNE2_9LACO</name>
<dbReference type="InterPro" id="IPR036259">
    <property type="entry name" value="MFS_trans_sf"/>
</dbReference>
<feature type="transmembrane region" description="Helical" evidence="7">
    <location>
        <begin position="262"/>
        <end position="281"/>
    </location>
</feature>
<accession>A0A0R2JNE2</accession>
<evidence type="ECO:0000256" key="1">
    <source>
        <dbReference type="ARBA" id="ARBA00004651"/>
    </source>
</evidence>
<evidence type="ECO:0000256" key="3">
    <source>
        <dbReference type="ARBA" id="ARBA00022475"/>
    </source>
</evidence>
<feature type="transmembrane region" description="Helical" evidence="7">
    <location>
        <begin position="376"/>
        <end position="397"/>
    </location>
</feature>
<feature type="transmembrane region" description="Helical" evidence="7">
    <location>
        <begin position="317"/>
        <end position="336"/>
    </location>
</feature>
<comment type="caution">
    <text evidence="9">The sequence shown here is derived from an EMBL/GenBank/DDBJ whole genome shotgun (WGS) entry which is preliminary data.</text>
</comment>
<feature type="transmembrane region" description="Helical" evidence="7">
    <location>
        <begin position="12"/>
        <end position="37"/>
    </location>
</feature>
<dbReference type="InterPro" id="IPR050171">
    <property type="entry name" value="MFS_Transporters"/>
</dbReference>
<gene>
    <name evidence="9" type="ORF">IV67_GL001041</name>
</gene>
<dbReference type="OrthoDB" id="9793283at2"/>
<keyword evidence="6 7" id="KW-0472">Membrane</keyword>
<dbReference type="PROSITE" id="PS50850">
    <property type="entry name" value="MFS"/>
    <property type="match status" value="1"/>
</dbReference>
<keyword evidence="4 7" id="KW-0812">Transmembrane</keyword>
<keyword evidence="3" id="KW-1003">Cell membrane</keyword>
<dbReference type="Gene3D" id="1.20.1250.20">
    <property type="entry name" value="MFS general substrate transporter like domains"/>
    <property type="match status" value="1"/>
</dbReference>
<feature type="transmembrane region" description="Helical" evidence="7">
    <location>
        <begin position="43"/>
        <end position="63"/>
    </location>
</feature>
<dbReference type="SUPFAM" id="SSF103473">
    <property type="entry name" value="MFS general substrate transporter"/>
    <property type="match status" value="1"/>
</dbReference>
<feature type="transmembrane region" description="Helical" evidence="7">
    <location>
        <begin position="218"/>
        <end position="235"/>
    </location>
</feature>
<keyword evidence="5 7" id="KW-1133">Transmembrane helix</keyword>
<feature type="transmembrane region" description="Helical" evidence="7">
    <location>
        <begin position="98"/>
        <end position="117"/>
    </location>
</feature>
<evidence type="ECO:0000256" key="5">
    <source>
        <dbReference type="ARBA" id="ARBA00022989"/>
    </source>
</evidence>
<keyword evidence="2" id="KW-0813">Transport</keyword>
<evidence type="ECO:0000256" key="7">
    <source>
        <dbReference type="SAM" id="Phobius"/>
    </source>
</evidence>
<dbReference type="PATRIC" id="fig|1620.3.peg.1056"/>
<evidence type="ECO:0000256" key="4">
    <source>
        <dbReference type="ARBA" id="ARBA00022692"/>
    </source>
</evidence>
<proteinExistence type="predicted"/>
<dbReference type="Pfam" id="PF07690">
    <property type="entry name" value="MFS_1"/>
    <property type="match status" value="1"/>
</dbReference>
<keyword evidence="10" id="KW-1185">Reference proteome</keyword>
<dbReference type="EMBL" id="JQCD01000031">
    <property type="protein sequence ID" value="KRN75991.1"/>
    <property type="molecule type" value="Genomic_DNA"/>
</dbReference>
<evidence type="ECO:0000256" key="6">
    <source>
        <dbReference type="ARBA" id="ARBA00023136"/>
    </source>
</evidence>
<feature type="transmembrane region" description="Helical" evidence="7">
    <location>
        <begin position="348"/>
        <end position="370"/>
    </location>
</feature>
<reference evidence="9 10" key="1">
    <citation type="journal article" date="2015" name="Genome Announc.">
        <title>Expanding the biotechnology potential of lactobacilli through comparative genomics of 213 strains and associated genera.</title>
        <authorList>
            <person name="Sun Z."/>
            <person name="Harris H.M."/>
            <person name="McCann A."/>
            <person name="Guo C."/>
            <person name="Argimon S."/>
            <person name="Zhang W."/>
            <person name="Yang X."/>
            <person name="Jeffery I.B."/>
            <person name="Cooney J.C."/>
            <person name="Kagawa T.F."/>
            <person name="Liu W."/>
            <person name="Song Y."/>
            <person name="Salvetti E."/>
            <person name="Wrobel A."/>
            <person name="Rasinkangas P."/>
            <person name="Parkhill J."/>
            <person name="Rea M.C."/>
            <person name="O'Sullivan O."/>
            <person name="Ritari J."/>
            <person name="Douillard F.P."/>
            <person name="Paul Ross R."/>
            <person name="Yang R."/>
            <person name="Briner A.E."/>
            <person name="Felis G.E."/>
            <person name="de Vos W.M."/>
            <person name="Barrangou R."/>
            <person name="Klaenhammer T.R."/>
            <person name="Caufield P.W."/>
            <person name="Cui Y."/>
            <person name="Zhang H."/>
            <person name="O'Toole P.W."/>
        </authorList>
    </citation>
    <scope>NUCLEOTIDE SEQUENCE [LARGE SCALE GENOMIC DNA]</scope>
    <source>
        <strain evidence="9 10">DSM 20014</strain>
    </source>
</reference>
<feature type="transmembrane region" description="Helical" evidence="7">
    <location>
        <begin position="137"/>
        <end position="158"/>
    </location>
</feature>
<dbReference type="PANTHER" id="PTHR23517">
    <property type="entry name" value="RESISTANCE PROTEIN MDTM, PUTATIVE-RELATED-RELATED"/>
    <property type="match status" value="1"/>
</dbReference>
<protein>
    <recommendedName>
        <fullName evidence="8">Major facilitator superfamily (MFS) profile domain-containing protein</fullName>
    </recommendedName>
</protein>
<dbReference type="GO" id="GO:0005886">
    <property type="term" value="C:plasma membrane"/>
    <property type="evidence" value="ECO:0007669"/>
    <property type="project" value="UniProtKB-SubCell"/>
</dbReference>
<feature type="transmembrane region" description="Helical" evidence="7">
    <location>
        <begin position="164"/>
        <end position="183"/>
    </location>
</feature>
<dbReference type="Proteomes" id="UP000051673">
    <property type="component" value="Unassembled WGS sequence"/>
</dbReference>
<dbReference type="CDD" id="cd17329">
    <property type="entry name" value="MFS_MdtH_MDR_like"/>
    <property type="match status" value="1"/>
</dbReference>
<dbReference type="AlphaFoldDB" id="A0A0R2JNE2"/>